<keyword evidence="5" id="KW-0175">Coiled coil</keyword>
<accession>E8LDL8</accession>
<evidence type="ECO:0000259" key="6">
    <source>
        <dbReference type="PROSITE" id="PS50937"/>
    </source>
</evidence>
<dbReference type="InterPro" id="IPR011256">
    <property type="entry name" value="Reg_factor_effector_dom_sf"/>
</dbReference>
<dbReference type="PANTHER" id="PTHR30204:SF69">
    <property type="entry name" value="MERR-FAMILY TRANSCRIPTIONAL REGULATOR"/>
    <property type="match status" value="1"/>
</dbReference>
<gene>
    <name evidence="7" type="ORF">HMPREF9443_00945</name>
</gene>
<keyword evidence="4" id="KW-0804">Transcription</keyword>
<dbReference type="Proteomes" id="UP000004923">
    <property type="component" value="Unassembled WGS sequence"/>
</dbReference>
<dbReference type="Gene3D" id="3.20.80.10">
    <property type="entry name" value="Regulatory factor, effector binding domain"/>
    <property type="match status" value="1"/>
</dbReference>
<evidence type="ECO:0000256" key="4">
    <source>
        <dbReference type="ARBA" id="ARBA00023163"/>
    </source>
</evidence>
<dbReference type="PANTHER" id="PTHR30204">
    <property type="entry name" value="REDOX-CYCLING DRUG-SENSING TRANSCRIPTIONAL ACTIVATOR SOXR"/>
    <property type="match status" value="1"/>
</dbReference>
<dbReference type="HOGENOM" id="CLU_065103_0_2_9"/>
<dbReference type="InterPro" id="IPR000551">
    <property type="entry name" value="MerR-type_HTH_dom"/>
</dbReference>
<dbReference type="InterPro" id="IPR009061">
    <property type="entry name" value="DNA-bd_dom_put_sf"/>
</dbReference>
<feature type="domain" description="HTH merR-type" evidence="6">
    <location>
        <begin position="11"/>
        <end position="80"/>
    </location>
</feature>
<protein>
    <submittedName>
        <fullName evidence="7">Transcriptional regulator, MerR family</fullName>
    </submittedName>
</protein>
<keyword evidence="2" id="KW-0805">Transcription regulation</keyword>
<name>E8LDL8_9FIRM</name>
<dbReference type="Pfam" id="PF13411">
    <property type="entry name" value="MerR_1"/>
    <property type="match status" value="1"/>
</dbReference>
<evidence type="ECO:0000313" key="7">
    <source>
        <dbReference type="EMBL" id="EFY05057.1"/>
    </source>
</evidence>
<dbReference type="SMART" id="SM00422">
    <property type="entry name" value="HTH_MERR"/>
    <property type="match status" value="1"/>
</dbReference>
<reference evidence="7 8" key="1">
    <citation type="submission" date="2011-01" db="EMBL/GenBank/DDBJ databases">
        <authorList>
            <person name="Weinstock G."/>
            <person name="Sodergren E."/>
            <person name="Clifton S."/>
            <person name="Fulton L."/>
            <person name="Fulton B."/>
            <person name="Courtney L."/>
            <person name="Fronick C."/>
            <person name="Harrison M."/>
            <person name="Strong C."/>
            <person name="Farmer C."/>
            <person name="Delahaunty K."/>
            <person name="Markovic C."/>
            <person name="Hall O."/>
            <person name="Minx P."/>
            <person name="Tomlinson C."/>
            <person name="Mitreva M."/>
            <person name="Hou S."/>
            <person name="Chen J."/>
            <person name="Wollam A."/>
            <person name="Pepin K.H."/>
            <person name="Johnson M."/>
            <person name="Bhonagiri V."/>
            <person name="Zhang X."/>
            <person name="Suruliraj S."/>
            <person name="Warren W."/>
            <person name="Chinwalla A."/>
            <person name="Mardis E.R."/>
            <person name="Wilson R.K."/>
        </authorList>
    </citation>
    <scope>NUCLEOTIDE SEQUENCE [LARGE SCALE GENOMIC DNA]</scope>
    <source>
        <strain evidence="7 8">YIT 12067</strain>
    </source>
</reference>
<dbReference type="EMBL" id="AEVN01000038">
    <property type="protein sequence ID" value="EFY05057.1"/>
    <property type="molecule type" value="Genomic_DNA"/>
</dbReference>
<dbReference type="PROSITE" id="PS50937">
    <property type="entry name" value="HTH_MERR_2"/>
    <property type="match status" value="1"/>
</dbReference>
<sequence>MLKMSKNIQNYFTTGELSQLCKIPRKTLLYYDKLGLITPELVDENGYRYYKRSQLFLLQLILTLRRLDVPIARIKDYLANRSPQNYRDLFNERIDFFTQEIARLQAMKTELQSELSKLDHIADITLDKIMLVHEQAHYLYLSSIAEENECFKKRSTHIAQMFTNLQNDITLTTNGFGYIYDAEILQDFATKHLKHYFYTLHDKLPTPHCYQKPAGDYLTLYFQGVYMFNNKKYLQMLAEYCREHQLTPISPLYVTSLCDYWLTGDTDKYIYKLELQIK</sequence>
<dbReference type="AlphaFoldDB" id="E8LDL8"/>
<keyword evidence="8" id="KW-1185">Reference proteome</keyword>
<evidence type="ECO:0000313" key="8">
    <source>
        <dbReference type="Proteomes" id="UP000004923"/>
    </source>
</evidence>
<evidence type="ECO:0000256" key="3">
    <source>
        <dbReference type="ARBA" id="ARBA00023125"/>
    </source>
</evidence>
<dbReference type="eggNOG" id="COG0789">
    <property type="taxonomic scope" value="Bacteria"/>
</dbReference>
<keyword evidence="3" id="KW-0238">DNA-binding</keyword>
<dbReference type="GO" id="GO:0003700">
    <property type="term" value="F:DNA-binding transcription factor activity"/>
    <property type="evidence" value="ECO:0007669"/>
    <property type="project" value="InterPro"/>
</dbReference>
<dbReference type="Gene3D" id="1.10.1660.10">
    <property type="match status" value="1"/>
</dbReference>
<evidence type="ECO:0000256" key="2">
    <source>
        <dbReference type="ARBA" id="ARBA00023015"/>
    </source>
</evidence>
<dbReference type="SUPFAM" id="SSF46955">
    <property type="entry name" value="Putative DNA-binding domain"/>
    <property type="match status" value="1"/>
</dbReference>
<proteinExistence type="predicted"/>
<organism evidence="7 8">
    <name type="scientific">Phascolarctobacterium succinatutens YIT 12067</name>
    <dbReference type="NCBI Taxonomy" id="626939"/>
    <lineage>
        <taxon>Bacteria</taxon>
        <taxon>Bacillati</taxon>
        <taxon>Bacillota</taxon>
        <taxon>Negativicutes</taxon>
        <taxon>Acidaminococcales</taxon>
        <taxon>Acidaminococcaceae</taxon>
        <taxon>Phascolarctobacterium</taxon>
    </lineage>
</organism>
<feature type="coiled-coil region" evidence="5">
    <location>
        <begin position="94"/>
        <end position="121"/>
    </location>
</feature>
<dbReference type="OrthoDB" id="9773308at2"/>
<comment type="caution">
    <text evidence="7">The sequence shown here is derived from an EMBL/GenBank/DDBJ whole genome shotgun (WGS) entry which is preliminary data.</text>
</comment>
<dbReference type="SUPFAM" id="SSF55136">
    <property type="entry name" value="Probable bacterial effector-binding domain"/>
    <property type="match status" value="1"/>
</dbReference>
<dbReference type="GO" id="GO:0003677">
    <property type="term" value="F:DNA binding"/>
    <property type="evidence" value="ECO:0007669"/>
    <property type="project" value="UniProtKB-KW"/>
</dbReference>
<evidence type="ECO:0000256" key="1">
    <source>
        <dbReference type="ARBA" id="ARBA00022491"/>
    </source>
</evidence>
<keyword evidence="1" id="KW-0678">Repressor</keyword>
<evidence type="ECO:0000256" key="5">
    <source>
        <dbReference type="SAM" id="Coils"/>
    </source>
</evidence>
<dbReference type="InterPro" id="IPR047057">
    <property type="entry name" value="MerR_fam"/>
</dbReference>